<evidence type="ECO:0000256" key="2">
    <source>
        <dbReference type="ARBA" id="ARBA00001947"/>
    </source>
</evidence>
<dbReference type="EMBL" id="BKAG01000062">
    <property type="protein sequence ID" value="GEP45883.1"/>
    <property type="molecule type" value="Genomic_DNA"/>
</dbReference>
<proteinExistence type="predicted"/>
<keyword evidence="4 15" id="KW-0489">Methyltransferase</keyword>
<comment type="cofactor">
    <cofactor evidence="2">
        <name>Zn(2+)</name>
        <dbReference type="ChEBI" id="CHEBI:29105"/>
    </cofactor>
</comment>
<evidence type="ECO:0000256" key="11">
    <source>
        <dbReference type="ARBA" id="ARBA00023159"/>
    </source>
</evidence>
<keyword evidence="5" id="KW-0808">Transferase</keyword>
<keyword evidence="12" id="KW-0804">Transcription</keyword>
<evidence type="ECO:0000256" key="7">
    <source>
        <dbReference type="ARBA" id="ARBA00022763"/>
    </source>
</evidence>
<keyword evidence="11" id="KW-0010">Activator</keyword>
<evidence type="ECO:0000256" key="4">
    <source>
        <dbReference type="ARBA" id="ARBA00022603"/>
    </source>
</evidence>
<evidence type="ECO:0000256" key="8">
    <source>
        <dbReference type="ARBA" id="ARBA00022833"/>
    </source>
</evidence>
<sequence length="477" mass="53040">MILDAEACYAAHRGRDARFDGVFFTGVKTTGIYCRPVCPARTPAATSCDFFDTASAAEAAGFRPCLRCRPEVAPGSPGTTLADSLLRRVRERAMKGMTLETMEPEMGLSMRQVRRIFLTEFGVTPVQVVQTQRLLMAKQWLRETTRPISEIALAAGFRSLRNFNAVFREHYRMAPSACRTQQTRTDDVITLRLAYREPLAWETMMNYFRSRLLPGVEEIKDGEYHRTVMLGKAMGWIRVSPMPKEAALRVEVSPGLMPVLGTVQSRVRRMFDLDARPDLIEERLGDDELLAPVMKKHPGLRVCGAWEVFELAVRAVLGQQITVRAATTLSARLVNEVGHKVETPFENLNQLGITPEAIAKMSIDALCRLGLVSARAKTLHHLAEFAMSGGFDFPPGQDHEAVVAKLVALPGIGPWTAHYIAMRALRYPDAFPAADLGLRKAIGKGELVSTRAATERSEAWRPWRAYASIALWTSLTP</sequence>
<dbReference type="Pfam" id="PF12833">
    <property type="entry name" value="HTH_18"/>
    <property type="match status" value="1"/>
</dbReference>
<dbReference type="GO" id="GO:0008270">
    <property type="term" value="F:zinc ion binding"/>
    <property type="evidence" value="ECO:0007669"/>
    <property type="project" value="InterPro"/>
</dbReference>
<evidence type="ECO:0000256" key="5">
    <source>
        <dbReference type="ARBA" id="ARBA00022679"/>
    </source>
</evidence>
<dbReference type="PANTHER" id="PTHR43003">
    <property type="entry name" value="DNA-3-METHYLADENINE GLYCOSYLASE"/>
    <property type="match status" value="1"/>
</dbReference>
<dbReference type="InterPro" id="IPR018062">
    <property type="entry name" value="HTH_AraC-typ_CS"/>
</dbReference>
<dbReference type="Gene3D" id="3.30.310.20">
    <property type="entry name" value="DNA-3-methyladenine glycosylase AlkA, N-terminal domain"/>
    <property type="match status" value="1"/>
</dbReference>
<dbReference type="SUPFAM" id="SSF48150">
    <property type="entry name" value="DNA-glycosylase"/>
    <property type="match status" value="1"/>
</dbReference>
<dbReference type="GO" id="GO:0032993">
    <property type="term" value="C:protein-DNA complex"/>
    <property type="evidence" value="ECO:0007669"/>
    <property type="project" value="TreeGrafter"/>
</dbReference>
<dbReference type="SUPFAM" id="SSF46689">
    <property type="entry name" value="Homeodomain-like"/>
    <property type="match status" value="1"/>
</dbReference>
<dbReference type="OrthoDB" id="9785929at2"/>
<evidence type="ECO:0000256" key="12">
    <source>
        <dbReference type="ARBA" id="ARBA00023163"/>
    </source>
</evidence>
<dbReference type="InterPro" id="IPR010316">
    <property type="entry name" value="AlkA_N"/>
</dbReference>
<organism evidence="15 16">
    <name type="scientific">Brevifollis gellanilyticus</name>
    <dbReference type="NCBI Taxonomy" id="748831"/>
    <lineage>
        <taxon>Bacteria</taxon>
        <taxon>Pseudomonadati</taxon>
        <taxon>Verrucomicrobiota</taxon>
        <taxon>Verrucomicrobiia</taxon>
        <taxon>Verrucomicrobiales</taxon>
        <taxon>Verrucomicrobiaceae</taxon>
    </lineage>
</organism>
<dbReference type="PROSITE" id="PS00041">
    <property type="entry name" value="HTH_ARAC_FAMILY_1"/>
    <property type="match status" value="1"/>
</dbReference>
<keyword evidence="6" id="KW-0479">Metal-binding</keyword>
<keyword evidence="10" id="KW-0238">DNA-binding</keyword>
<dbReference type="GO" id="GO:0008168">
    <property type="term" value="F:methyltransferase activity"/>
    <property type="evidence" value="ECO:0007669"/>
    <property type="project" value="UniProtKB-KW"/>
</dbReference>
<dbReference type="Pfam" id="PF06029">
    <property type="entry name" value="AlkA_N"/>
    <property type="match status" value="1"/>
</dbReference>
<evidence type="ECO:0000256" key="3">
    <source>
        <dbReference type="ARBA" id="ARBA00012000"/>
    </source>
</evidence>
<dbReference type="SUPFAM" id="SSF57884">
    <property type="entry name" value="Ada DNA repair protein, N-terminal domain (N-Ada 10)"/>
    <property type="match status" value="1"/>
</dbReference>
<comment type="caution">
    <text evidence="15">The sequence shown here is derived from an EMBL/GenBank/DDBJ whole genome shotgun (WGS) entry which is preliminary data.</text>
</comment>
<feature type="domain" description="HTH araC/xylS-type" evidence="14">
    <location>
        <begin position="83"/>
        <end position="181"/>
    </location>
</feature>
<dbReference type="InterPro" id="IPR023170">
    <property type="entry name" value="HhH_base_excis_C"/>
</dbReference>
<dbReference type="SMART" id="SM00478">
    <property type="entry name" value="ENDO3c"/>
    <property type="match status" value="1"/>
</dbReference>
<keyword evidence="8" id="KW-0862">Zinc</keyword>
<keyword evidence="13" id="KW-0234">DNA repair</keyword>
<keyword evidence="9" id="KW-0805">Transcription regulation</keyword>
<dbReference type="RefSeq" id="WP_146855250.1">
    <property type="nucleotide sequence ID" value="NZ_BKAG01000062.1"/>
</dbReference>
<dbReference type="InterPro" id="IPR011257">
    <property type="entry name" value="DNA_glycosylase"/>
</dbReference>
<dbReference type="SMART" id="SM00342">
    <property type="entry name" value="HTH_ARAC"/>
    <property type="match status" value="1"/>
</dbReference>
<dbReference type="Gene3D" id="1.10.10.60">
    <property type="entry name" value="Homeodomain-like"/>
    <property type="match status" value="1"/>
</dbReference>
<dbReference type="PROSITE" id="PS01124">
    <property type="entry name" value="HTH_ARAC_FAMILY_2"/>
    <property type="match status" value="1"/>
</dbReference>
<evidence type="ECO:0000256" key="1">
    <source>
        <dbReference type="ARBA" id="ARBA00000086"/>
    </source>
</evidence>
<dbReference type="InterPro" id="IPR009057">
    <property type="entry name" value="Homeodomain-like_sf"/>
</dbReference>
<keyword evidence="16" id="KW-1185">Reference proteome</keyword>
<dbReference type="Pfam" id="PF00730">
    <property type="entry name" value="HhH-GPD"/>
    <property type="match status" value="1"/>
</dbReference>
<dbReference type="Gene3D" id="3.40.10.10">
    <property type="entry name" value="DNA Methylphosphotriester Repair Domain"/>
    <property type="match status" value="1"/>
</dbReference>
<dbReference type="Gene3D" id="1.10.340.30">
    <property type="entry name" value="Hypothetical protein, domain 2"/>
    <property type="match status" value="1"/>
</dbReference>
<dbReference type="InterPro" id="IPR035451">
    <property type="entry name" value="Ada-like_dom_sf"/>
</dbReference>
<accession>A0A512MGM1</accession>
<dbReference type="SMART" id="SM01009">
    <property type="entry name" value="AlkA_N"/>
    <property type="match status" value="1"/>
</dbReference>
<protein>
    <recommendedName>
        <fullName evidence="3">DNA-3-methyladenine glycosylase II</fullName>
        <ecNumber evidence="3">3.2.2.21</ecNumber>
    </recommendedName>
</protein>
<dbReference type="GO" id="GO:0006285">
    <property type="term" value="P:base-excision repair, AP site formation"/>
    <property type="evidence" value="ECO:0007669"/>
    <property type="project" value="TreeGrafter"/>
</dbReference>
<evidence type="ECO:0000256" key="10">
    <source>
        <dbReference type="ARBA" id="ARBA00023125"/>
    </source>
</evidence>
<dbReference type="GO" id="GO:0005737">
    <property type="term" value="C:cytoplasm"/>
    <property type="evidence" value="ECO:0007669"/>
    <property type="project" value="TreeGrafter"/>
</dbReference>
<evidence type="ECO:0000313" key="15">
    <source>
        <dbReference type="EMBL" id="GEP45883.1"/>
    </source>
</evidence>
<dbReference type="AlphaFoldDB" id="A0A512MGM1"/>
<dbReference type="PANTHER" id="PTHR43003:SF13">
    <property type="entry name" value="DNA-3-METHYLADENINE GLYCOSYLASE 2"/>
    <property type="match status" value="1"/>
</dbReference>
<reference evidence="15 16" key="1">
    <citation type="submission" date="2019-07" db="EMBL/GenBank/DDBJ databases">
        <title>Whole genome shotgun sequence of Brevifollis gellanilyticus NBRC 108608.</title>
        <authorList>
            <person name="Hosoyama A."/>
            <person name="Uohara A."/>
            <person name="Ohji S."/>
            <person name="Ichikawa N."/>
        </authorList>
    </citation>
    <scope>NUCLEOTIDE SEQUENCE [LARGE SCALE GENOMIC DNA]</scope>
    <source>
        <strain evidence="15 16">NBRC 108608</strain>
    </source>
</reference>
<dbReference type="Gene3D" id="1.10.1670.10">
    <property type="entry name" value="Helix-hairpin-Helix base-excision DNA repair enzymes (C-terminal)"/>
    <property type="match status" value="1"/>
</dbReference>
<evidence type="ECO:0000313" key="16">
    <source>
        <dbReference type="Proteomes" id="UP000321577"/>
    </source>
</evidence>
<comment type="catalytic activity">
    <reaction evidence="1">
        <text>Hydrolysis of alkylated DNA, releasing 3-methyladenine, 3-methylguanine, 7-methylguanine and 7-methyladenine.</text>
        <dbReference type="EC" id="3.2.2.21"/>
    </reaction>
</comment>
<dbReference type="CDD" id="cd00056">
    <property type="entry name" value="ENDO3c"/>
    <property type="match status" value="1"/>
</dbReference>
<dbReference type="GO" id="GO:0003700">
    <property type="term" value="F:DNA-binding transcription factor activity"/>
    <property type="evidence" value="ECO:0007669"/>
    <property type="project" value="InterPro"/>
</dbReference>
<keyword evidence="7" id="KW-0227">DNA damage</keyword>
<name>A0A512MGM1_9BACT</name>
<dbReference type="GO" id="GO:0043916">
    <property type="term" value="F:DNA-7-methylguanine glycosylase activity"/>
    <property type="evidence" value="ECO:0007669"/>
    <property type="project" value="TreeGrafter"/>
</dbReference>
<evidence type="ECO:0000256" key="13">
    <source>
        <dbReference type="ARBA" id="ARBA00023204"/>
    </source>
</evidence>
<dbReference type="SUPFAM" id="SSF55945">
    <property type="entry name" value="TATA-box binding protein-like"/>
    <property type="match status" value="1"/>
</dbReference>
<dbReference type="GO" id="GO:0043565">
    <property type="term" value="F:sequence-specific DNA binding"/>
    <property type="evidence" value="ECO:0007669"/>
    <property type="project" value="InterPro"/>
</dbReference>
<dbReference type="InterPro" id="IPR018060">
    <property type="entry name" value="HTH_AraC"/>
</dbReference>
<dbReference type="InterPro" id="IPR051912">
    <property type="entry name" value="Alkylbase_DNA_Glycosylase/TA"/>
</dbReference>
<dbReference type="GO" id="GO:0008725">
    <property type="term" value="F:DNA-3-methyladenine glycosylase activity"/>
    <property type="evidence" value="ECO:0007669"/>
    <property type="project" value="TreeGrafter"/>
</dbReference>
<gene>
    <name evidence="15" type="primary">Ada</name>
    <name evidence="15" type="ORF">BGE01nite_51740</name>
</gene>
<dbReference type="InterPro" id="IPR003265">
    <property type="entry name" value="HhH-GPD_domain"/>
</dbReference>
<evidence type="ECO:0000259" key="14">
    <source>
        <dbReference type="PROSITE" id="PS01124"/>
    </source>
</evidence>
<dbReference type="GO" id="GO:0006307">
    <property type="term" value="P:DNA alkylation repair"/>
    <property type="evidence" value="ECO:0007669"/>
    <property type="project" value="TreeGrafter"/>
</dbReference>
<dbReference type="InterPro" id="IPR037046">
    <property type="entry name" value="AlkA_N_sf"/>
</dbReference>
<evidence type="ECO:0000256" key="9">
    <source>
        <dbReference type="ARBA" id="ARBA00023015"/>
    </source>
</evidence>
<dbReference type="EC" id="3.2.2.21" evidence="3"/>
<evidence type="ECO:0000256" key="6">
    <source>
        <dbReference type="ARBA" id="ARBA00022723"/>
    </source>
</evidence>
<dbReference type="GO" id="GO:0032131">
    <property type="term" value="F:alkylated DNA binding"/>
    <property type="evidence" value="ECO:0007669"/>
    <property type="project" value="TreeGrafter"/>
</dbReference>
<dbReference type="InterPro" id="IPR004026">
    <property type="entry name" value="Ada_DNA_repair_Zn-bd"/>
</dbReference>
<dbReference type="Proteomes" id="UP000321577">
    <property type="component" value="Unassembled WGS sequence"/>
</dbReference>
<dbReference type="GO" id="GO:0032259">
    <property type="term" value="P:methylation"/>
    <property type="evidence" value="ECO:0007669"/>
    <property type="project" value="UniProtKB-KW"/>
</dbReference>
<dbReference type="Pfam" id="PF02805">
    <property type="entry name" value="Ada_Zn_binding"/>
    <property type="match status" value="1"/>
</dbReference>